<evidence type="ECO:0000313" key="1">
    <source>
        <dbReference type="EMBL" id="SHG93582.1"/>
    </source>
</evidence>
<dbReference type="SUPFAM" id="SSF81301">
    <property type="entry name" value="Nucleotidyltransferase"/>
    <property type="match status" value="1"/>
</dbReference>
<dbReference type="Proteomes" id="UP000184079">
    <property type="component" value="Unassembled WGS sequence"/>
</dbReference>
<keyword evidence="2" id="KW-1185">Reference proteome</keyword>
<dbReference type="AlphaFoldDB" id="A0A1M5NVP0"/>
<dbReference type="OrthoDB" id="2351919at2"/>
<evidence type="ECO:0008006" key="3">
    <source>
        <dbReference type="Google" id="ProtNLM"/>
    </source>
</evidence>
<evidence type="ECO:0000313" key="2">
    <source>
        <dbReference type="Proteomes" id="UP000184079"/>
    </source>
</evidence>
<gene>
    <name evidence="1" type="ORF">SAMN05421807_102359</name>
</gene>
<dbReference type="EMBL" id="FQXD01000002">
    <property type="protein sequence ID" value="SHG93582.1"/>
    <property type="molecule type" value="Genomic_DNA"/>
</dbReference>
<proteinExistence type="predicted"/>
<name>A0A1M5NVP0_9BACI</name>
<dbReference type="InterPro" id="IPR043519">
    <property type="entry name" value="NT_sf"/>
</dbReference>
<dbReference type="Gene3D" id="3.30.460.40">
    <property type="match status" value="1"/>
</dbReference>
<accession>A0A1M5NVP0</accession>
<sequence>MNVKRIVDIAKELDKAQITWGIGGSMLLAYYDIVDHVNDIDIIVEPEHIDKAVHVLQRMGKEKEVERHKPFATVYFHKFCVETATVDMMAQFQLEHINGLYTYDFSNYSVKRHNYLGEVLPFCLLEDWFVLYQLMPRREQKVRYMEKYFRKHGISHTNVLQNACKQNLPASIEMKIYAILEENHRLR</sequence>
<reference evidence="2" key="1">
    <citation type="submission" date="2016-11" db="EMBL/GenBank/DDBJ databases">
        <authorList>
            <person name="Varghese N."/>
            <person name="Submissions S."/>
        </authorList>
    </citation>
    <scope>NUCLEOTIDE SEQUENCE [LARGE SCALE GENOMIC DNA]</scope>
    <source>
        <strain evidence="2">CGMCC 1.6496</strain>
    </source>
</reference>
<protein>
    <recommendedName>
        <fullName evidence="3">Aminoglycoside-2''-adenylyltransferase</fullName>
    </recommendedName>
</protein>
<organism evidence="1 2">
    <name type="scientific">Virgibacillus chiguensis</name>
    <dbReference type="NCBI Taxonomy" id="411959"/>
    <lineage>
        <taxon>Bacteria</taxon>
        <taxon>Bacillati</taxon>
        <taxon>Bacillota</taxon>
        <taxon>Bacilli</taxon>
        <taxon>Bacillales</taxon>
        <taxon>Bacillaceae</taxon>
        <taxon>Virgibacillus</taxon>
    </lineage>
</organism>
<dbReference type="RefSeq" id="WP_073005602.1">
    <property type="nucleotide sequence ID" value="NZ_FQXD01000002.1"/>
</dbReference>